<sequence>MVQHKEALTNLSKSFNLQTLTVLVEGENGKRKARTIIDCSSQRSYILITTAEEMKYNSKRREYLQHSLFGDSNTSTCQHDVFTIYLSSITEENSCHFEELGQEVICDTILSRKQGSHFKELGDYGIHLAEDLDGPIEILIGADC</sequence>
<dbReference type="OrthoDB" id="6426898at2759"/>
<gene>
    <name evidence="1" type="primary">AVEN_22784_1</name>
    <name evidence="1" type="ORF">NPIL_151211</name>
</gene>
<proteinExistence type="predicted"/>
<keyword evidence="2" id="KW-1185">Reference proteome</keyword>
<evidence type="ECO:0000313" key="1">
    <source>
        <dbReference type="EMBL" id="GFT89113.1"/>
    </source>
</evidence>
<evidence type="ECO:0000313" key="2">
    <source>
        <dbReference type="Proteomes" id="UP000887013"/>
    </source>
</evidence>
<dbReference type="AlphaFoldDB" id="A0A8X6U7G2"/>
<protein>
    <submittedName>
        <fullName evidence="1">Uncharacterized protein</fullName>
    </submittedName>
</protein>
<reference evidence="1" key="1">
    <citation type="submission" date="2020-08" db="EMBL/GenBank/DDBJ databases">
        <title>Multicomponent nature underlies the extraordinary mechanical properties of spider dragline silk.</title>
        <authorList>
            <person name="Kono N."/>
            <person name="Nakamura H."/>
            <person name="Mori M."/>
            <person name="Yoshida Y."/>
            <person name="Ohtoshi R."/>
            <person name="Malay A.D."/>
            <person name="Moran D.A.P."/>
            <person name="Tomita M."/>
            <person name="Numata K."/>
            <person name="Arakawa K."/>
        </authorList>
    </citation>
    <scope>NUCLEOTIDE SEQUENCE</scope>
</reference>
<comment type="caution">
    <text evidence="1">The sequence shown here is derived from an EMBL/GenBank/DDBJ whole genome shotgun (WGS) entry which is preliminary data.</text>
</comment>
<organism evidence="1 2">
    <name type="scientific">Nephila pilipes</name>
    <name type="common">Giant wood spider</name>
    <name type="synonym">Nephila maculata</name>
    <dbReference type="NCBI Taxonomy" id="299642"/>
    <lineage>
        <taxon>Eukaryota</taxon>
        <taxon>Metazoa</taxon>
        <taxon>Ecdysozoa</taxon>
        <taxon>Arthropoda</taxon>
        <taxon>Chelicerata</taxon>
        <taxon>Arachnida</taxon>
        <taxon>Araneae</taxon>
        <taxon>Araneomorphae</taxon>
        <taxon>Entelegynae</taxon>
        <taxon>Araneoidea</taxon>
        <taxon>Nephilidae</taxon>
        <taxon>Nephila</taxon>
    </lineage>
</organism>
<dbReference type="Proteomes" id="UP000887013">
    <property type="component" value="Unassembled WGS sequence"/>
</dbReference>
<accession>A0A8X6U7G2</accession>
<dbReference type="EMBL" id="BMAW01024704">
    <property type="protein sequence ID" value="GFT89113.1"/>
    <property type="molecule type" value="Genomic_DNA"/>
</dbReference>
<name>A0A8X6U7G2_NEPPI</name>